<evidence type="ECO:0000256" key="4">
    <source>
        <dbReference type="ARBA" id="ARBA00022989"/>
    </source>
</evidence>
<feature type="transmembrane region" description="Helical" evidence="6">
    <location>
        <begin position="236"/>
        <end position="256"/>
    </location>
</feature>
<evidence type="ECO:0000256" key="3">
    <source>
        <dbReference type="ARBA" id="ARBA00022692"/>
    </source>
</evidence>
<protein>
    <submittedName>
        <fullName evidence="8">EamA family transporter</fullName>
    </submittedName>
</protein>
<accession>A0A2N6T4T8</accession>
<evidence type="ECO:0000256" key="6">
    <source>
        <dbReference type="SAM" id="Phobius"/>
    </source>
</evidence>
<feature type="transmembrane region" description="Helical" evidence="6">
    <location>
        <begin position="206"/>
        <end position="224"/>
    </location>
</feature>
<evidence type="ECO:0000256" key="2">
    <source>
        <dbReference type="ARBA" id="ARBA00007362"/>
    </source>
</evidence>
<dbReference type="AlphaFoldDB" id="A0A2N6T4T8"/>
<feature type="transmembrane region" description="Helical" evidence="6">
    <location>
        <begin position="120"/>
        <end position="139"/>
    </location>
</feature>
<evidence type="ECO:0000313" key="8">
    <source>
        <dbReference type="EMBL" id="PMC64328.1"/>
    </source>
</evidence>
<name>A0A2N6T4T8_9CORY</name>
<dbReference type="PANTHER" id="PTHR32322">
    <property type="entry name" value="INNER MEMBRANE TRANSPORTER"/>
    <property type="match status" value="1"/>
</dbReference>
<feature type="transmembrane region" description="Helical" evidence="6">
    <location>
        <begin position="39"/>
        <end position="57"/>
    </location>
</feature>
<evidence type="ECO:0000256" key="5">
    <source>
        <dbReference type="ARBA" id="ARBA00023136"/>
    </source>
</evidence>
<sequence>MTASTPTSPLGVACIIGSCISLQLGAALAVELFPHAGSWATASLRLLLAAVILLVASRPRFWEWHAQQWRAVITFGLTMGFMNGSFYTALERIPLGTAVTIEFLGPLTLAALLSRSVRDAVCVALALTGMLLLGINSYNGYPLDPVGVAFTLAAGMFWALYILASKRAGSSVPGQGGLAVALFIGGMALMPLGWQGSLTIMADTRLFGIALGTAVLASLVPYSLELIALRRLTPNTFAILLSLEPAIAAFFGWLLLSEHISGLKFTAILLVITAAMIQAMQGRGKKRTQPV</sequence>
<keyword evidence="5 6" id="KW-0472">Membrane</keyword>
<dbReference type="InterPro" id="IPR000620">
    <property type="entry name" value="EamA_dom"/>
</dbReference>
<dbReference type="InterPro" id="IPR050638">
    <property type="entry name" value="AA-Vitamin_Transporters"/>
</dbReference>
<gene>
    <name evidence="8" type="ORF">CJ203_06175</name>
</gene>
<keyword evidence="3 6" id="KW-0812">Transmembrane</keyword>
<keyword evidence="9" id="KW-1185">Reference proteome</keyword>
<dbReference type="SUPFAM" id="SSF103481">
    <property type="entry name" value="Multidrug resistance efflux transporter EmrE"/>
    <property type="match status" value="2"/>
</dbReference>
<feature type="transmembrane region" description="Helical" evidence="6">
    <location>
        <begin position="145"/>
        <end position="164"/>
    </location>
</feature>
<feature type="transmembrane region" description="Helical" evidence="6">
    <location>
        <begin position="69"/>
        <end position="87"/>
    </location>
</feature>
<comment type="similarity">
    <text evidence="2">Belongs to the EamA transporter family.</text>
</comment>
<dbReference type="Proteomes" id="UP000235836">
    <property type="component" value="Unassembled WGS sequence"/>
</dbReference>
<evidence type="ECO:0000259" key="7">
    <source>
        <dbReference type="Pfam" id="PF00892"/>
    </source>
</evidence>
<evidence type="ECO:0000313" key="9">
    <source>
        <dbReference type="Proteomes" id="UP000235836"/>
    </source>
</evidence>
<comment type="subcellular location">
    <subcellularLocation>
        <location evidence="1">Membrane</location>
        <topology evidence="1">Multi-pass membrane protein</topology>
    </subcellularLocation>
</comment>
<dbReference type="GO" id="GO:0016020">
    <property type="term" value="C:membrane"/>
    <property type="evidence" value="ECO:0007669"/>
    <property type="project" value="UniProtKB-SubCell"/>
</dbReference>
<dbReference type="Pfam" id="PF00892">
    <property type="entry name" value="EamA"/>
    <property type="match status" value="1"/>
</dbReference>
<feature type="transmembrane region" description="Helical" evidence="6">
    <location>
        <begin position="93"/>
        <end position="113"/>
    </location>
</feature>
<evidence type="ECO:0000256" key="1">
    <source>
        <dbReference type="ARBA" id="ARBA00004141"/>
    </source>
</evidence>
<comment type="caution">
    <text evidence="8">The sequence shown here is derived from an EMBL/GenBank/DDBJ whole genome shotgun (WGS) entry which is preliminary data.</text>
</comment>
<dbReference type="RefSeq" id="WP_102723964.1">
    <property type="nucleotide sequence ID" value="NZ_PNHG01000007.1"/>
</dbReference>
<dbReference type="EMBL" id="PNHG01000007">
    <property type="protein sequence ID" value="PMC64328.1"/>
    <property type="molecule type" value="Genomic_DNA"/>
</dbReference>
<proteinExistence type="inferred from homology"/>
<feature type="transmembrane region" description="Helical" evidence="6">
    <location>
        <begin position="262"/>
        <end position="280"/>
    </location>
</feature>
<dbReference type="InterPro" id="IPR037185">
    <property type="entry name" value="EmrE-like"/>
</dbReference>
<dbReference type="PANTHER" id="PTHR32322:SF2">
    <property type="entry name" value="EAMA DOMAIN-CONTAINING PROTEIN"/>
    <property type="match status" value="1"/>
</dbReference>
<reference evidence="8 9" key="1">
    <citation type="submission" date="2017-09" db="EMBL/GenBank/DDBJ databases">
        <title>Bacterial strain isolated from the female urinary microbiota.</title>
        <authorList>
            <person name="Thomas-White K."/>
            <person name="Kumar N."/>
            <person name="Forster S."/>
            <person name="Putonti C."/>
            <person name="Lawley T."/>
            <person name="Wolfe A.J."/>
        </authorList>
    </citation>
    <scope>NUCLEOTIDE SEQUENCE [LARGE SCALE GENOMIC DNA]</scope>
    <source>
        <strain evidence="8 9">UMB0792</strain>
    </source>
</reference>
<keyword evidence="4 6" id="KW-1133">Transmembrane helix</keyword>
<feature type="domain" description="EamA" evidence="7">
    <location>
        <begin position="147"/>
        <end position="277"/>
    </location>
</feature>
<feature type="transmembrane region" description="Helical" evidence="6">
    <location>
        <begin position="176"/>
        <end position="194"/>
    </location>
</feature>
<organism evidence="8 9">
    <name type="scientific">Corynebacterium tuscaniense</name>
    <dbReference type="NCBI Taxonomy" id="302449"/>
    <lineage>
        <taxon>Bacteria</taxon>
        <taxon>Bacillati</taxon>
        <taxon>Actinomycetota</taxon>
        <taxon>Actinomycetes</taxon>
        <taxon>Mycobacteriales</taxon>
        <taxon>Corynebacteriaceae</taxon>
        <taxon>Corynebacterium</taxon>
    </lineage>
</organism>